<feature type="region of interest" description="Disordered" evidence="1">
    <location>
        <begin position="52"/>
        <end position="73"/>
    </location>
</feature>
<dbReference type="Proteomes" id="UP000006906">
    <property type="component" value="Chromosome 1"/>
</dbReference>
<feature type="compositionally biased region" description="Basic residues" evidence="1">
    <location>
        <begin position="62"/>
        <end position="73"/>
    </location>
</feature>
<evidence type="ECO:0000256" key="1">
    <source>
        <dbReference type="SAM" id="MobiDB-lite"/>
    </source>
</evidence>
<dbReference type="EMBL" id="CM008962">
    <property type="protein sequence ID" value="PNW87914.1"/>
    <property type="molecule type" value="Genomic_DNA"/>
</dbReference>
<dbReference type="Gramene" id="PNW87914">
    <property type="protein sequence ID" value="PNW87914"/>
    <property type="gene ID" value="CHLRE_01g006876v5"/>
</dbReference>
<proteinExistence type="predicted"/>
<gene>
    <name evidence="2" type="ORF">CHLRE_01g006876v5</name>
</gene>
<dbReference type="RefSeq" id="XP_042928131.1">
    <property type="nucleotide sequence ID" value="XM_043058217.1"/>
</dbReference>
<protein>
    <submittedName>
        <fullName evidence="2">Uncharacterized protein</fullName>
    </submittedName>
</protein>
<name>A0A2K3E556_CHLRE</name>
<accession>A0A2K3E556</accession>
<evidence type="ECO:0000313" key="2">
    <source>
        <dbReference type="EMBL" id="PNW87914.1"/>
    </source>
</evidence>
<dbReference type="InParanoid" id="A0A2K3E556"/>
<feature type="region of interest" description="Disordered" evidence="1">
    <location>
        <begin position="1"/>
        <end position="27"/>
    </location>
</feature>
<sequence>MRLVSEPSASDGGRGVAAQPTFPLQGRATFSCPRLGTSAASEAVCECDCGWAVTRPPPSHRPPPRKRGTRDSH</sequence>
<organism evidence="2 3">
    <name type="scientific">Chlamydomonas reinhardtii</name>
    <name type="common">Chlamydomonas smithii</name>
    <dbReference type="NCBI Taxonomy" id="3055"/>
    <lineage>
        <taxon>Eukaryota</taxon>
        <taxon>Viridiplantae</taxon>
        <taxon>Chlorophyta</taxon>
        <taxon>core chlorophytes</taxon>
        <taxon>Chlorophyceae</taxon>
        <taxon>CS clade</taxon>
        <taxon>Chlamydomonadales</taxon>
        <taxon>Chlamydomonadaceae</taxon>
        <taxon>Chlamydomonas</taxon>
    </lineage>
</organism>
<dbReference type="KEGG" id="cre:CHLRE_01g006876v5"/>
<evidence type="ECO:0000313" key="3">
    <source>
        <dbReference type="Proteomes" id="UP000006906"/>
    </source>
</evidence>
<dbReference type="AlphaFoldDB" id="A0A2K3E556"/>
<dbReference type="GeneID" id="66051945"/>
<reference evidence="2 3" key="1">
    <citation type="journal article" date="2007" name="Science">
        <title>The Chlamydomonas genome reveals the evolution of key animal and plant functions.</title>
        <authorList>
            <person name="Merchant S.S."/>
            <person name="Prochnik S.E."/>
            <person name="Vallon O."/>
            <person name="Harris E.H."/>
            <person name="Karpowicz S.J."/>
            <person name="Witman G.B."/>
            <person name="Terry A."/>
            <person name="Salamov A."/>
            <person name="Fritz-Laylin L.K."/>
            <person name="Marechal-Drouard L."/>
            <person name="Marshall W.F."/>
            <person name="Qu L.H."/>
            <person name="Nelson D.R."/>
            <person name="Sanderfoot A.A."/>
            <person name="Spalding M.H."/>
            <person name="Kapitonov V.V."/>
            <person name="Ren Q."/>
            <person name="Ferris P."/>
            <person name="Lindquist E."/>
            <person name="Shapiro H."/>
            <person name="Lucas S.M."/>
            <person name="Grimwood J."/>
            <person name="Schmutz J."/>
            <person name="Cardol P."/>
            <person name="Cerutti H."/>
            <person name="Chanfreau G."/>
            <person name="Chen C.L."/>
            <person name="Cognat V."/>
            <person name="Croft M.T."/>
            <person name="Dent R."/>
            <person name="Dutcher S."/>
            <person name="Fernandez E."/>
            <person name="Fukuzawa H."/>
            <person name="Gonzalez-Ballester D."/>
            <person name="Gonzalez-Halphen D."/>
            <person name="Hallmann A."/>
            <person name="Hanikenne M."/>
            <person name="Hippler M."/>
            <person name="Inwood W."/>
            <person name="Jabbari K."/>
            <person name="Kalanon M."/>
            <person name="Kuras R."/>
            <person name="Lefebvre P.A."/>
            <person name="Lemaire S.D."/>
            <person name="Lobanov A.V."/>
            <person name="Lohr M."/>
            <person name="Manuell A."/>
            <person name="Meier I."/>
            <person name="Mets L."/>
            <person name="Mittag M."/>
            <person name="Mittelmeier T."/>
            <person name="Moroney J.V."/>
            <person name="Moseley J."/>
            <person name="Napoli C."/>
            <person name="Nedelcu A.M."/>
            <person name="Niyogi K."/>
            <person name="Novoselov S.V."/>
            <person name="Paulsen I.T."/>
            <person name="Pazour G."/>
            <person name="Purton S."/>
            <person name="Ral J.P."/>
            <person name="Riano-Pachon D.M."/>
            <person name="Riekhof W."/>
            <person name="Rymarquis L."/>
            <person name="Schroda M."/>
            <person name="Stern D."/>
            <person name="Umen J."/>
            <person name="Willows R."/>
            <person name="Wilson N."/>
            <person name="Zimmer S.L."/>
            <person name="Allmer J."/>
            <person name="Balk J."/>
            <person name="Bisova K."/>
            <person name="Chen C.J."/>
            <person name="Elias M."/>
            <person name="Gendler K."/>
            <person name="Hauser C."/>
            <person name="Lamb M.R."/>
            <person name="Ledford H."/>
            <person name="Long J.C."/>
            <person name="Minagawa J."/>
            <person name="Page M.D."/>
            <person name="Pan J."/>
            <person name="Pootakham W."/>
            <person name="Roje S."/>
            <person name="Rose A."/>
            <person name="Stahlberg E."/>
            <person name="Terauchi A.M."/>
            <person name="Yang P."/>
            <person name="Ball S."/>
            <person name="Bowler C."/>
            <person name="Dieckmann C.L."/>
            <person name="Gladyshev V.N."/>
            <person name="Green P."/>
            <person name="Jorgensen R."/>
            <person name="Mayfield S."/>
            <person name="Mueller-Roeber B."/>
            <person name="Rajamani S."/>
            <person name="Sayre R.T."/>
            <person name="Brokstein P."/>
            <person name="Dubchak I."/>
            <person name="Goodstein D."/>
            <person name="Hornick L."/>
            <person name="Huang Y.W."/>
            <person name="Jhaveri J."/>
            <person name="Luo Y."/>
            <person name="Martinez D."/>
            <person name="Ngau W.C."/>
            <person name="Otillar B."/>
            <person name="Poliakov A."/>
            <person name="Porter A."/>
            <person name="Szajkowski L."/>
            <person name="Werner G."/>
            <person name="Zhou K."/>
            <person name="Grigoriev I.V."/>
            <person name="Rokhsar D.S."/>
            <person name="Grossman A.R."/>
        </authorList>
    </citation>
    <scope>NUCLEOTIDE SEQUENCE [LARGE SCALE GENOMIC DNA]</scope>
    <source>
        <strain evidence="3">CC-503</strain>
    </source>
</reference>
<keyword evidence="3" id="KW-1185">Reference proteome</keyword>